<reference evidence="2 3" key="1">
    <citation type="journal article" date="2018" name="Mycol. Prog.">
        <title>Coniella lustricola, a new species from submerged detritus.</title>
        <authorList>
            <person name="Raudabaugh D.B."/>
            <person name="Iturriaga T."/>
            <person name="Carver A."/>
            <person name="Mondo S."/>
            <person name="Pangilinan J."/>
            <person name="Lipzen A."/>
            <person name="He G."/>
            <person name="Amirebrahimi M."/>
            <person name="Grigoriev I.V."/>
            <person name="Miller A.N."/>
        </authorList>
    </citation>
    <scope>NUCLEOTIDE SEQUENCE [LARGE SCALE GENOMIC DNA]</scope>
    <source>
        <strain evidence="2 3">B22-T-1</strain>
    </source>
</reference>
<evidence type="ECO:0000313" key="3">
    <source>
        <dbReference type="Proteomes" id="UP000241462"/>
    </source>
</evidence>
<sequence>MNKNQQPSIDFTDEKESRLSGAPCVCVLISFHFMRQALRTNKSLGGNGFDDSVHPFLPFIVFTVPMNKLAGWLVDIGGFLFFFLILNLNLVFFFFFFSFCWHTQAHTHTDVCT</sequence>
<evidence type="ECO:0000313" key="2">
    <source>
        <dbReference type="EMBL" id="PSR76403.1"/>
    </source>
</evidence>
<gene>
    <name evidence="2" type="ORF">BD289DRAFT_173606</name>
</gene>
<accession>A0A2T2ZTN8</accession>
<dbReference type="AlphaFoldDB" id="A0A2T2ZTN8"/>
<name>A0A2T2ZTN8_9PEZI</name>
<proteinExistence type="predicted"/>
<feature type="transmembrane region" description="Helical" evidence="1">
    <location>
        <begin position="76"/>
        <end position="97"/>
    </location>
</feature>
<dbReference type="InParanoid" id="A0A2T2ZTN8"/>
<evidence type="ECO:0000256" key="1">
    <source>
        <dbReference type="SAM" id="Phobius"/>
    </source>
</evidence>
<organism evidence="2 3">
    <name type="scientific">Coniella lustricola</name>
    <dbReference type="NCBI Taxonomy" id="2025994"/>
    <lineage>
        <taxon>Eukaryota</taxon>
        <taxon>Fungi</taxon>
        <taxon>Dikarya</taxon>
        <taxon>Ascomycota</taxon>
        <taxon>Pezizomycotina</taxon>
        <taxon>Sordariomycetes</taxon>
        <taxon>Sordariomycetidae</taxon>
        <taxon>Diaporthales</taxon>
        <taxon>Schizoparmaceae</taxon>
        <taxon>Coniella</taxon>
    </lineage>
</organism>
<protein>
    <submittedName>
        <fullName evidence="2">Uncharacterized protein</fullName>
    </submittedName>
</protein>
<keyword evidence="3" id="KW-1185">Reference proteome</keyword>
<keyword evidence="1" id="KW-1133">Transmembrane helix</keyword>
<keyword evidence="1" id="KW-0472">Membrane</keyword>
<dbReference type="Proteomes" id="UP000241462">
    <property type="component" value="Unassembled WGS sequence"/>
</dbReference>
<dbReference type="EMBL" id="KZ678710">
    <property type="protein sequence ID" value="PSR76403.1"/>
    <property type="molecule type" value="Genomic_DNA"/>
</dbReference>
<keyword evidence="1" id="KW-0812">Transmembrane</keyword>